<feature type="transmembrane region" description="Helical" evidence="7">
    <location>
        <begin position="175"/>
        <end position="193"/>
    </location>
</feature>
<sequence>MLLGLFLGVACGLLFPSAAASLGFVSTIFGHAIKMVVMPLIFLSVTVGVFRTGTKRAQLGKVALSCAVFFVAMTGFAASLGLLLNFLYRPGAGASLAHTGLLPANLASSIDWMKFVTDLVPTNIVGALASGNSLPVLVFGVLLGAALASVPERAAPAIAVFDALLAGLFKMIEWVIAWSPLAIFASMALLLSAKGITALFPLLKLLGLAYVGMAILAIVLTVVIKVAGQSPLAVLKKVREPLILAFTTRSSEITFPLHLKKLTDMGVPHGVASTILPLAYIFNRDGAVLYTALAVGYLADVYHLTWSLPLAVTIAMLTIITIDGAANVPSGAIVAITVILTSIGLPADAVLLILGVDAFFDMGRTALNVYGSTAAAVVAMKVAGDDTATAGVETANAGPMGLQKIE</sequence>
<dbReference type="PRINTS" id="PR00173">
    <property type="entry name" value="EDTRNSPORT"/>
</dbReference>
<evidence type="ECO:0000256" key="7">
    <source>
        <dbReference type="SAM" id="Phobius"/>
    </source>
</evidence>
<evidence type="ECO:0000313" key="9">
    <source>
        <dbReference type="Proteomes" id="UP000036338"/>
    </source>
</evidence>
<keyword evidence="5 7" id="KW-1133">Transmembrane helix</keyword>
<feature type="transmembrane region" description="Helical" evidence="7">
    <location>
        <begin position="29"/>
        <end position="50"/>
    </location>
</feature>
<evidence type="ECO:0000256" key="3">
    <source>
        <dbReference type="ARBA" id="ARBA00022475"/>
    </source>
</evidence>
<dbReference type="GO" id="GO:0005886">
    <property type="term" value="C:plasma membrane"/>
    <property type="evidence" value="ECO:0007669"/>
    <property type="project" value="UniProtKB-SubCell"/>
</dbReference>
<evidence type="ECO:0000256" key="4">
    <source>
        <dbReference type="ARBA" id="ARBA00022692"/>
    </source>
</evidence>
<keyword evidence="4 7" id="KW-0812">Transmembrane</keyword>
<feature type="transmembrane region" description="Helical" evidence="7">
    <location>
        <begin position="154"/>
        <end position="169"/>
    </location>
</feature>
<dbReference type="GO" id="GO:0006835">
    <property type="term" value="P:dicarboxylic acid transport"/>
    <property type="evidence" value="ECO:0007669"/>
    <property type="project" value="TreeGrafter"/>
</dbReference>
<keyword evidence="6 7" id="KW-0472">Membrane</keyword>
<dbReference type="RefSeq" id="WP_048246437.1">
    <property type="nucleotide sequence ID" value="NZ_LDWR01000024.1"/>
</dbReference>
<keyword evidence="2" id="KW-0813">Transport</keyword>
<comment type="subcellular location">
    <subcellularLocation>
        <location evidence="1">Cell membrane</location>
        <topology evidence="1">Multi-pass membrane protein</topology>
    </subcellularLocation>
</comment>
<dbReference type="AlphaFoldDB" id="A0A0J5ZUE1"/>
<comment type="caution">
    <text evidence="8">The sequence shown here is derived from an EMBL/GenBank/DDBJ whole genome shotgun (WGS) entry which is preliminary data.</text>
</comment>
<dbReference type="PANTHER" id="PTHR42865:SF7">
    <property type="entry name" value="PROTON_GLUTAMATE-ASPARTATE SYMPORTER"/>
    <property type="match status" value="1"/>
</dbReference>
<name>A0A0J5ZUE1_BURCE</name>
<feature type="transmembrane region" description="Helical" evidence="7">
    <location>
        <begin position="124"/>
        <end position="147"/>
    </location>
</feature>
<dbReference type="Proteomes" id="UP000036338">
    <property type="component" value="Unassembled WGS sequence"/>
</dbReference>
<keyword evidence="3" id="KW-1003">Cell membrane</keyword>
<evidence type="ECO:0000256" key="6">
    <source>
        <dbReference type="ARBA" id="ARBA00023136"/>
    </source>
</evidence>
<dbReference type="Pfam" id="PF00375">
    <property type="entry name" value="SDF"/>
    <property type="match status" value="1"/>
</dbReference>
<evidence type="ECO:0000256" key="2">
    <source>
        <dbReference type="ARBA" id="ARBA00022448"/>
    </source>
</evidence>
<reference evidence="8 9" key="1">
    <citation type="submission" date="2015-05" db="EMBL/GenBank/DDBJ databases">
        <title>Draft genome of Burkholderia cepacia LK29.</title>
        <authorList>
            <person name="Chan X.Y."/>
        </authorList>
    </citation>
    <scope>NUCLEOTIDE SEQUENCE [LARGE SCALE GENOMIC DNA]</scope>
    <source>
        <strain evidence="8 9">LK29</strain>
    </source>
</reference>
<evidence type="ECO:0000256" key="1">
    <source>
        <dbReference type="ARBA" id="ARBA00004651"/>
    </source>
</evidence>
<protein>
    <submittedName>
        <fullName evidence="8">Sodium:dicarboxylate symporter</fullName>
    </submittedName>
</protein>
<accession>A0A0J5ZUE1</accession>
<feature type="transmembrane region" description="Helical" evidence="7">
    <location>
        <begin position="306"/>
        <end position="326"/>
    </location>
</feature>
<feature type="transmembrane region" description="Helical" evidence="7">
    <location>
        <begin position="205"/>
        <end position="227"/>
    </location>
</feature>
<gene>
    <name evidence="8" type="ORF">VL15_15155</name>
</gene>
<dbReference type="Gene3D" id="1.10.3860.10">
    <property type="entry name" value="Sodium:dicarboxylate symporter"/>
    <property type="match status" value="1"/>
</dbReference>
<proteinExistence type="predicted"/>
<evidence type="ECO:0000313" key="8">
    <source>
        <dbReference type="EMBL" id="KML57090.1"/>
    </source>
</evidence>
<feature type="transmembrane region" description="Helical" evidence="7">
    <location>
        <begin position="62"/>
        <end position="88"/>
    </location>
</feature>
<dbReference type="InterPro" id="IPR036458">
    <property type="entry name" value="Na:dicarbo_symporter_sf"/>
</dbReference>
<dbReference type="InterPro" id="IPR001991">
    <property type="entry name" value="Na-dicarboxylate_symporter"/>
</dbReference>
<dbReference type="PATRIC" id="fig|292.27.peg.2965"/>
<dbReference type="SUPFAM" id="SSF118215">
    <property type="entry name" value="Proton glutamate symport protein"/>
    <property type="match status" value="1"/>
</dbReference>
<organism evidence="8 9">
    <name type="scientific">Burkholderia cepacia</name>
    <name type="common">Pseudomonas cepacia</name>
    <dbReference type="NCBI Taxonomy" id="292"/>
    <lineage>
        <taxon>Bacteria</taxon>
        <taxon>Pseudomonadati</taxon>
        <taxon>Pseudomonadota</taxon>
        <taxon>Betaproteobacteria</taxon>
        <taxon>Burkholderiales</taxon>
        <taxon>Burkholderiaceae</taxon>
        <taxon>Burkholderia</taxon>
        <taxon>Burkholderia cepacia complex</taxon>
    </lineage>
</organism>
<evidence type="ECO:0000256" key="5">
    <source>
        <dbReference type="ARBA" id="ARBA00022989"/>
    </source>
</evidence>
<dbReference type="GO" id="GO:0015293">
    <property type="term" value="F:symporter activity"/>
    <property type="evidence" value="ECO:0007669"/>
    <property type="project" value="UniProtKB-KW"/>
</dbReference>
<feature type="transmembrane region" description="Helical" evidence="7">
    <location>
        <begin position="332"/>
        <end position="354"/>
    </location>
</feature>
<dbReference type="PANTHER" id="PTHR42865">
    <property type="entry name" value="PROTON/GLUTAMATE-ASPARTATE SYMPORTER"/>
    <property type="match status" value="1"/>
</dbReference>
<dbReference type="EMBL" id="LDWR01000024">
    <property type="protein sequence ID" value="KML57090.1"/>
    <property type="molecule type" value="Genomic_DNA"/>
</dbReference>